<keyword evidence="5" id="KW-1185">Reference proteome</keyword>
<feature type="domain" description="RING-type" evidence="3">
    <location>
        <begin position="130"/>
        <end position="182"/>
    </location>
</feature>
<protein>
    <recommendedName>
        <fullName evidence="3">RING-type domain-containing protein</fullName>
    </recommendedName>
</protein>
<feature type="region of interest" description="Disordered" evidence="2">
    <location>
        <begin position="31"/>
        <end position="55"/>
    </location>
</feature>
<name>A0ABR0EZ39_ZASCE</name>
<accession>A0ABR0EZ39</accession>
<dbReference type="SUPFAM" id="SSF57850">
    <property type="entry name" value="RING/U-box"/>
    <property type="match status" value="1"/>
</dbReference>
<evidence type="ECO:0000256" key="2">
    <source>
        <dbReference type="SAM" id="MobiDB-lite"/>
    </source>
</evidence>
<gene>
    <name evidence="4" type="ORF">PRZ48_004043</name>
</gene>
<evidence type="ECO:0000259" key="3">
    <source>
        <dbReference type="PROSITE" id="PS50089"/>
    </source>
</evidence>
<evidence type="ECO:0000313" key="4">
    <source>
        <dbReference type="EMBL" id="KAK4506078.1"/>
    </source>
</evidence>
<evidence type="ECO:0000313" key="5">
    <source>
        <dbReference type="Proteomes" id="UP001305779"/>
    </source>
</evidence>
<dbReference type="InterPro" id="IPR001841">
    <property type="entry name" value="Znf_RING"/>
</dbReference>
<reference evidence="4 5" key="1">
    <citation type="journal article" date="2023" name="G3 (Bethesda)">
        <title>A chromosome-level genome assembly of Zasmidium syzygii isolated from banana leaves.</title>
        <authorList>
            <person name="van Westerhoven A.C."/>
            <person name="Mehrabi R."/>
            <person name="Talebi R."/>
            <person name="Steentjes M.B.F."/>
            <person name="Corcolon B."/>
            <person name="Chong P.A."/>
            <person name="Kema G.H.J."/>
            <person name="Seidl M.F."/>
        </authorList>
    </citation>
    <scope>NUCLEOTIDE SEQUENCE [LARGE SCALE GENOMIC DNA]</scope>
    <source>
        <strain evidence="4 5">P124</strain>
    </source>
</reference>
<keyword evidence="1" id="KW-0479">Metal-binding</keyword>
<dbReference type="Proteomes" id="UP001305779">
    <property type="component" value="Unassembled WGS sequence"/>
</dbReference>
<evidence type="ECO:0000256" key="1">
    <source>
        <dbReference type="PROSITE-ProRule" id="PRU00175"/>
    </source>
</evidence>
<keyword evidence="1" id="KW-0862">Zinc</keyword>
<proteinExistence type="predicted"/>
<sequence length="215" mass="24776">MGQAGSHERQRQRPRRSWQRNFWGMQFTYTVHGEPQPGVPQNPNARAPQPAAPLPAPAAVPPVAAPAAANPPVHVDRRIARESNDHPEIWTCNPCIARDTWQANRTWRLFVYRFLRHPDAVFLRQGEDECPICFRLYWEDNDMRPVRLPCDSQHVICLFCAIRWFKGGTLLQEAKNKCPSCRQVMRQTSAEIEQFVTAMWNAALMRYSDQKLADA</sequence>
<feature type="compositionally biased region" description="Low complexity" evidence="2">
    <location>
        <begin position="39"/>
        <end position="49"/>
    </location>
</feature>
<dbReference type="PROSITE" id="PS50089">
    <property type="entry name" value="ZF_RING_2"/>
    <property type="match status" value="1"/>
</dbReference>
<organism evidence="4 5">
    <name type="scientific">Zasmidium cellare</name>
    <name type="common">Wine cellar mold</name>
    <name type="synonym">Racodium cellare</name>
    <dbReference type="NCBI Taxonomy" id="395010"/>
    <lineage>
        <taxon>Eukaryota</taxon>
        <taxon>Fungi</taxon>
        <taxon>Dikarya</taxon>
        <taxon>Ascomycota</taxon>
        <taxon>Pezizomycotina</taxon>
        <taxon>Dothideomycetes</taxon>
        <taxon>Dothideomycetidae</taxon>
        <taxon>Mycosphaerellales</taxon>
        <taxon>Mycosphaerellaceae</taxon>
        <taxon>Zasmidium</taxon>
    </lineage>
</organism>
<dbReference type="EMBL" id="JAXOVC010000002">
    <property type="protein sequence ID" value="KAK4506078.1"/>
    <property type="molecule type" value="Genomic_DNA"/>
</dbReference>
<dbReference type="Gene3D" id="3.30.40.10">
    <property type="entry name" value="Zinc/RING finger domain, C3HC4 (zinc finger)"/>
    <property type="match status" value="1"/>
</dbReference>
<comment type="caution">
    <text evidence="4">The sequence shown here is derived from an EMBL/GenBank/DDBJ whole genome shotgun (WGS) entry which is preliminary data.</text>
</comment>
<keyword evidence="1" id="KW-0863">Zinc-finger</keyword>
<dbReference type="InterPro" id="IPR013083">
    <property type="entry name" value="Znf_RING/FYVE/PHD"/>
</dbReference>